<dbReference type="InterPro" id="IPR014710">
    <property type="entry name" value="RmlC-like_jellyroll"/>
</dbReference>
<dbReference type="EMBL" id="JAGGKS010000006">
    <property type="protein sequence ID" value="MBP1926276.1"/>
    <property type="molecule type" value="Genomic_DNA"/>
</dbReference>
<gene>
    <name evidence="1" type="ORF">J2Z76_002141</name>
</gene>
<sequence length="209" mass="23997">MMLDYRIIKNTQHKTSNWSGGTTTELCIYPEDSSYQDRDFTWRISSATVDLETSKFTVLSDYERIIMILKGKLFISHDGINSKTLNKLEQYEFDGGINTDSIGKVIDYNLMMRKGLCSGKVEVVQLEPKSTLTTVFEDEEIEKFDQCIEVYYNISEKLKLSINESSTIILENKDILVVNKKNNSTLFECYNGCEQDAVIIKSSILFNNK</sequence>
<accession>A0ABS4GF11</accession>
<protein>
    <submittedName>
        <fullName evidence="1">Environmental stress-induced protein Ves</fullName>
    </submittedName>
</protein>
<dbReference type="Pfam" id="PF05962">
    <property type="entry name" value="HutD"/>
    <property type="match status" value="1"/>
</dbReference>
<name>A0ABS4GF11_9FIRM</name>
<organism evidence="1 2">
    <name type="scientific">Sedimentibacter acidaminivorans</name>
    <dbReference type="NCBI Taxonomy" id="913099"/>
    <lineage>
        <taxon>Bacteria</taxon>
        <taxon>Bacillati</taxon>
        <taxon>Bacillota</taxon>
        <taxon>Tissierellia</taxon>
        <taxon>Sedimentibacter</taxon>
    </lineage>
</organism>
<comment type="caution">
    <text evidence="1">The sequence shown here is derived from an EMBL/GenBank/DDBJ whole genome shotgun (WGS) entry which is preliminary data.</text>
</comment>
<dbReference type="InterPro" id="IPR011051">
    <property type="entry name" value="RmlC_Cupin_sf"/>
</dbReference>
<proteinExistence type="predicted"/>
<dbReference type="PANTHER" id="PTHR37943">
    <property type="entry name" value="PROTEIN VES"/>
    <property type="match status" value="1"/>
</dbReference>
<keyword evidence="2" id="KW-1185">Reference proteome</keyword>
<dbReference type="Proteomes" id="UP001519342">
    <property type="component" value="Unassembled WGS sequence"/>
</dbReference>
<evidence type="ECO:0000313" key="2">
    <source>
        <dbReference type="Proteomes" id="UP001519342"/>
    </source>
</evidence>
<dbReference type="PANTHER" id="PTHR37943:SF1">
    <property type="entry name" value="PROTEIN VES"/>
    <property type="match status" value="1"/>
</dbReference>
<dbReference type="InterPro" id="IPR010282">
    <property type="entry name" value="Uncharacterised_HutD/Ves"/>
</dbReference>
<dbReference type="SUPFAM" id="SSF51182">
    <property type="entry name" value="RmlC-like cupins"/>
    <property type="match status" value="1"/>
</dbReference>
<dbReference type="Gene3D" id="2.60.120.10">
    <property type="entry name" value="Jelly Rolls"/>
    <property type="match status" value="1"/>
</dbReference>
<reference evidence="1 2" key="1">
    <citation type="submission" date="2021-03" db="EMBL/GenBank/DDBJ databases">
        <title>Genomic Encyclopedia of Type Strains, Phase IV (KMG-IV): sequencing the most valuable type-strain genomes for metagenomic binning, comparative biology and taxonomic classification.</title>
        <authorList>
            <person name="Goeker M."/>
        </authorList>
    </citation>
    <scope>NUCLEOTIDE SEQUENCE [LARGE SCALE GENOMIC DNA]</scope>
    <source>
        <strain evidence="1 2">DSM 24004</strain>
    </source>
</reference>
<evidence type="ECO:0000313" key="1">
    <source>
        <dbReference type="EMBL" id="MBP1926276.1"/>
    </source>
</evidence>